<feature type="non-terminal residue" evidence="1">
    <location>
        <position position="47"/>
    </location>
</feature>
<proteinExistence type="predicted"/>
<sequence length="47" mass="5464">MSEDISPAMEGWEYRPDKVTARKIQGRNAKDKIQMRIELGLLQMEAE</sequence>
<dbReference type="AlphaFoldDB" id="X1J657"/>
<protein>
    <submittedName>
        <fullName evidence="1">Uncharacterized protein</fullName>
    </submittedName>
</protein>
<dbReference type="EMBL" id="BARV01000855">
    <property type="protein sequence ID" value="GAH90201.1"/>
    <property type="molecule type" value="Genomic_DNA"/>
</dbReference>
<reference evidence="1" key="1">
    <citation type="journal article" date="2014" name="Front. Microbiol.">
        <title>High frequency of phylogenetically diverse reductive dehalogenase-homologous genes in deep subseafloor sedimentary metagenomes.</title>
        <authorList>
            <person name="Kawai M."/>
            <person name="Futagami T."/>
            <person name="Toyoda A."/>
            <person name="Takaki Y."/>
            <person name="Nishi S."/>
            <person name="Hori S."/>
            <person name="Arai W."/>
            <person name="Tsubouchi T."/>
            <person name="Morono Y."/>
            <person name="Uchiyama I."/>
            <person name="Ito T."/>
            <person name="Fujiyama A."/>
            <person name="Inagaki F."/>
            <person name="Takami H."/>
        </authorList>
    </citation>
    <scope>NUCLEOTIDE SEQUENCE</scope>
    <source>
        <strain evidence="1">Expedition CK06-06</strain>
    </source>
</reference>
<accession>X1J657</accession>
<name>X1J657_9ZZZZ</name>
<comment type="caution">
    <text evidence="1">The sequence shown here is derived from an EMBL/GenBank/DDBJ whole genome shotgun (WGS) entry which is preliminary data.</text>
</comment>
<organism evidence="1">
    <name type="scientific">marine sediment metagenome</name>
    <dbReference type="NCBI Taxonomy" id="412755"/>
    <lineage>
        <taxon>unclassified sequences</taxon>
        <taxon>metagenomes</taxon>
        <taxon>ecological metagenomes</taxon>
    </lineage>
</organism>
<gene>
    <name evidence="1" type="ORF">S06H3_02816</name>
</gene>
<evidence type="ECO:0000313" key="1">
    <source>
        <dbReference type="EMBL" id="GAH90201.1"/>
    </source>
</evidence>